<feature type="domain" description="TY-Chap N-terminal" evidence="3">
    <location>
        <begin position="30"/>
        <end position="154"/>
    </location>
</feature>
<organism evidence="4 5">
    <name type="scientific">Actinoplanes teichomyceticus</name>
    <dbReference type="NCBI Taxonomy" id="1867"/>
    <lineage>
        <taxon>Bacteria</taxon>
        <taxon>Bacillati</taxon>
        <taxon>Actinomycetota</taxon>
        <taxon>Actinomycetes</taxon>
        <taxon>Micromonosporales</taxon>
        <taxon>Micromonosporaceae</taxon>
        <taxon>Actinoplanes</taxon>
    </lineage>
</organism>
<proteinExistence type="predicted"/>
<dbReference type="RefSeq" id="WP_122981774.1">
    <property type="nucleotide sequence ID" value="NZ_BOMX01000029.1"/>
</dbReference>
<comment type="caution">
    <text evidence="4">The sequence shown here is derived from an EMBL/GenBank/DDBJ whole genome shotgun (WGS) entry which is preliminary data.</text>
</comment>
<dbReference type="Pfam" id="PF22551">
    <property type="entry name" value="TY-Chap1"/>
    <property type="match status" value="1"/>
</dbReference>
<accession>A0A561WR83</accession>
<feature type="domain" description="TY-Chap central" evidence="2">
    <location>
        <begin position="209"/>
        <end position="340"/>
    </location>
</feature>
<evidence type="ECO:0000259" key="3">
    <source>
        <dbReference type="Pfam" id="PF22552"/>
    </source>
</evidence>
<dbReference type="EMBL" id="VIWY01000001">
    <property type="protein sequence ID" value="TWG26387.1"/>
    <property type="molecule type" value="Genomic_DNA"/>
</dbReference>
<sequence>MTAEGAAGDSPEGVLLDEPTTADLRAKVTEAWREFAGDLAGLLTRLEPGAQVDLTLDPTASGTGTAVYSVSIRVLPAGAIEALAVGNAALPAEFRMDRAAVADMVALGWSPPGVLPGSGDFFGVRSEQEKASQLATAVTRTLRDVYGAPHPAFLVYRVHDDQDEPIEAGPLASARTEAGPENGIDLGDLDDDEAFAEAVAGTTDELVPLDDRVRTVIATMSKTTVDQLQVDADGDIGIRAGSAMVFVRVRDNPPLVDVFSPILTEVEPTEQLYVKLSELTNRMPIGRLYCAQDTVWASIPVFGRNFQAIHLMLAVQVMTGLADELDDRLHGEFGGKRFFGEGDKPVPAKAEGDEHRPGMYL</sequence>
<evidence type="ECO:0000259" key="2">
    <source>
        <dbReference type="Pfam" id="PF22551"/>
    </source>
</evidence>
<gene>
    <name evidence="4" type="ORF">FHX34_1011371</name>
</gene>
<dbReference type="InterPro" id="IPR054343">
    <property type="entry name" value="TY-Chap_M"/>
</dbReference>
<dbReference type="Gene3D" id="3.30.1460.10">
    <property type="match status" value="1"/>
</dbReference>
<dbReference type="SUPFAM" id="SSF69635">
    <property type="entry name" value="Type III secretory system chaperone-like"/>
    <property type="match status" value="1"/>
</dbReference>
<evidence type="ECO:0000313" key="5">
    <source>
        <dbReference type="Proteomes" id="UP000320239"/>
    </source>
</evidence>
<evidence type="ECO:0000256" key="1">
    <source>
        <dbReference type="SAM" id="MobiDB-lite"/>
    </source>
</evidence>
<protein>
    <submittedName>
        <fullName evidence="4">Uncharacterized protein</fullName>
    </submittedName>
</protein>
<keyword evidence="5" id="KW-1185">Reference proteome</keyword>
<reference evidence="4 5" key="1">
    <citation type="submission" date="2019-06" db="EMBL/GenBank/DDBJ databases">
        <title>Sequencing the genomes of 1000 actinobacteria strains.</title>
        <authorList>
            <person name="Klenk H.-P."/>
        </authorList>
    </citation>
    <scope>NUCLEOTIDE SEQUENCE [LARGE SCALE GENOMIC DNA]</scope>
    <source>
        <strain evidence="4 5">DSM 43866</strain>
    </source>
</reference>
<dbReference type="AlphaFoldDB" id="A0A561WR83"/>
<dbReference type="Proteomes" id="UP000320239">
    <property type="component" value="Unassembled WGS sequence"/>
</dbReference>
<name>A0A561WR83_ACTTI</name>
<feature type="region of interest" description="Disordered" evidence="1">
    <location>
        <begin position="340"/>
        <end position="361"/>
    </location>
</feature>
<evidence type="ECO:0000313" key="4">
    <source>
        <dbReference type="EMBL" id="TWG26387.1"/>
    </source>
</evidence>
<dbReference type="Pfam" id="PF22552">
    <property type="entry name" value="TY-Chap3"/>
    <property type="match status" value="1"/>
</dbReference>
<dbReference type="InterPro" id="IPR054344">
    <property type="entry name" value="TY-Chap_N"/>
</dbReference>